<keyword evidence="13" id="KW-0175">Coiled coil</keyword>
<dbReference type="Gene3D" id="2.30.22.10">
    <property type="entry name" value="Head domain of nucleotide exchange factor GrpE"/>
    <property type="match status" value="1"/>
</dbReference>
<dbReference type="GO" id="GO:0042803">
    <property type="term" value="F:protein homodimerization activity"/>
    <property type="evidence" value="ECO:0007669"/>
    <property type="project" value="InterPro"/>
</dbReference>
<dbReference type="CDD" id="cd00446">
    <property type="entry name" value="GrpE"/>
    <property type="match status" value="1"/>
</dbReference>
<proteinExistence type="inferred from homology"/>
<evidence type="ECO:0000256" key="4">
    <source>
        <dbReference type="ARBA" id="ARBA00022490"/>
    </source>
</evidence>
<dbReference type="PANTHER" id="PTHR21237">
    <property type="entry name" value="GRPE PROTEIN"/>
    <property type="match status" value="1"/>
</dbReference>
<evidence type="ECO:0000256" key="6">
    <source>
        <dbReference type="ARBA" id="ARBA00023186"/>
    </source>
</evidence>
<dbReference type="PRINTS" id="PR00773">
    <property type="entry name" value="GRPEPROTEIN"/>
</dbReference>
<comment type="subcellular location">
    <subcellularLocation>
        <location evidence="1 10">Cytoplasm</location>
    </subcellularLocation>
</comment>
<keyword evidence="16" id="KW-1185">Reference proteome</keyword>
<evidence type="ECO:0000256" key="7">
    <source>
        <dbReference type="ARBA" id="ARBA00053401"/>
    </source>
</evidence>
<dbReference type="GO" id="GO:0051082">
    <property type="term" value="F:unfolded protein binding"/>
    <property type="evidence" value="ECO:0007669"/>
    <property type="project" value="TreeGrafter"/>
</dbReference>
<feature type="coiled-coil region" evidence="13">
    <location>
        <begin position="49"/>
        <end position="97"/>
    </location>
</feature>
<dbReference type="eggNOG" id="COG0576">
    <property type="taxonomic scope" value="Bacteria"/>
</dbReference>
<comment type="similarity">
    <text evidence="2 10 12">Belongs to the GrpE family.</text>
</comment>
<dbReference type="OrthoDB" id="9812586at2"/>
<evidence type="ECO:0000256" key="12">
    <source>
        <dbReference type="RuleBase" id="RU004478"/>
    </source>
</evidence>
<comment type="subunit">
    <text evidence="3 10">Homodimer.</text>
</comment>
<name>W0EED2_9FIRM</name>
<protein>
    <recommendedName>
        <fullName evidence="8 10">Protein GrpE</fullName>
    </recommendedName>
    <alternativeName>
        <fullName evidence="9 10">HSP-70 cofactor</fullName>
    </alternativeName>
</protein>
<dbReference type="RefSeq" id="WP_006715878.1">
    <property type="nucleotide sequence ID" value="NZ_CP007032.1"/>
</dbReference>
<dbReference type="GO" id="GO:0000774">
    <property type="term" value="F:adenyl-nucleotide exchange factor activity"/>
    <property type="evidence" value="ECO:0007669"/>
    <property type="project" value="InterPro"/>
</dbReference>
<evidence type="ECO:0000256" key="14">
    <source>
        <dbReference type="SAM" id="MobiDB-lite"/>
    </source>
</evidence>
<dbReference type="NCBIfam" id="NF010738">
    <property type="entry name" value="PRK14140.1"/>
    <property type="match status" value="1"/>
</dbReference>
<reference evidence="15 16" key="1">
    <citation type="submission" date="2013-12" db="EMBL/GenBank/DDBJ databases">
        <authorList>
            <consortium name="DOE Joint Genome Institute"/>
            <person name="Smidt H."/>
            <person name="Huntemann M."/>
            <person name="Han J."/>
            <person name="Chen A."/>
            <person name="Kyrpides N."/>
            <person name="Mavromatis K."/>
            <person name="Markowitz V."/>
            <person name="Palaniappan K."/>
            <person name="Ivanova N."/>
            <person name="Schaumberg A."/>
            <person name="Pati A."/>
            <person name="Liolios K."/>
            <person name="Nordberg H.P."/>
            <person name="Cantor M.N."/>
            <person name="Hua S.X."/>
            <person name="Woyke T."/>
        </authorList>
    </citation>
    <scope>NUCLEOTIDE SEQUENCE [LARGE SCALE GENOMIC DNA]</scope>
    <source>
        <strain evidence="16">DSM 15288</strain>
    </source>
</reference>
<dbReference type="HAMAP" id="MF_01151">
    <property type="entry name" value="GrpE"/>
    <property type="match status" value="1"/>
</dbReference>
<evidence type="ECO:0000256" key="11">
    <source>
        <dbReference type="RuleBase" id="RU000639"/>
    </source>
</evidence>
<dbReference type="FunFam" id="2.30.22.10:FF:000001">
    <property type="entry name" value="Protein GrpE"/>
    <property type="match status" value="1"/>
</dbReference>
<dbReference type="GO" id="GO:0006457">
    <property type="term" value="P:protein folding"/>
    <property type="evidence" value="ECO:0007669"/>
    <property type="project" value="InterPro"/>
</dbReference>
<keyword evidence="6 10" id="KW-0143">Chaperone</keyword>
<dbReference type="AlphaFoldDB" id="W0EED2"/>
<evidence type="ECO:0000256" key="9">
    <source>
        <dbReference type="ARBA" id="ARBA00076414"/>
    </source>
</evidence>
<evidence type="ECO:0000256" key="1">
    <source>
        <dbReference type="ARBA" id="ARBA00004496"/>
    </source>
</evidence>
<dbReference type="Pfam" id="PF01025">
    <property type="entry name" value="GrpE"/>
    <property type="match status" value="1"/>
</dbReference>
<evidence type="ECO:0000256" key="2">
    <source>
        <dbReference type="ARBA" id="ARBA00009054"/>
    </source>
</evidence>
<evidence type="ECO:0000256" key="5">
    <source>
        <dbReference type="ARBA" id="ARBA00023016"/>
    </source>
</evidence>
<dbReference type="InterPro" id="IPR000740">
    <property type="entry name" value="GrpE"/>
</dbReference>
<dbReference type="PROSITE" id="PS01071">
    <property type="entry name" value="GRPE"/>
    <property type="match status" value="1"/>
</dbReference>
<gene>
    <name evidence="10" type="primary">grpE</name>
    <name evidence="15" type="ORF">DESME_13200</name>
</gene>
<dbReference type="InterPro" id="IPR013805">
    <property type="entry name" value="GrpE_CC"/>
</dbReference>
<accession>W0EED2</accession>
<evidence type="ECO:0000256" key="13">
    <source>
        <dbReference type="SAM" id="Coils"/>
    </source>
</evidence>
<keyword evidence="4 10" id="KW-0963">Cytoplasm</keyword>
<feature type="region of interest" description="Disordered" evidence="14">
    <location>
        <begin position="1"/>
        <end position="41"/>
    </location>
</feature>
<dbReference type="SUPFAM" id="SSF58014">
    <property type="entry name" value="Coiled-coil domain of nucleotide exchange factor GrpE"/>
    <property type="match status" value="1"/>
</dbReference>
<dbReference type="EMBL" id="CP007032">
    <property type="protein sequence ID" value="AHF07873.1"/>
    <property type="molecule type" value="Genomic_DNA"/>
</dbReference>
<dbReference type="STRING" id="871968.DESME_13200"/>
<evidence type="ECO:0000313" key="15">
    <source>
        <dbReference type="EMBL" id="AHF07873.1"/>
    </source>
</evidence>
<organism evidence="15 16">
    <name type="scientific">Desulfitobacterium metallireducens DSM 15288</name>
    <dbReference type="NCBI Taxonomy" id="871968"/>
    <lineage>
        <taxon>Bacteria</taxon>
        <taxon>Bacillati</taxon>
        <taxon>Bacillota</taxon>
        <taxon>Clostridia</taxon>
        <taxon>Eubacteriales</taxon>
        <taxon>Desulfitobacteriaceae</taxon>
        <taxon>Desulfitobacterium</taxon>
    </lineage>
</organism>
<evidence type="ECO:0000256" key="8">
    <source>
        <dbReference type="ARBA" id="ARBA00072274"/>
    </source>
</evidence>
<comment type="function">
    <text evidence="7 10 11">Participates actively in the response to hyperosmotic and heat shock by preventing the aggregation of stress-denatured proteins, in association with DnaK and GrpE. It is the nucleotide exchange factor for DnaK and may function as a thermosensor. Unfolded proteins bind initially to DnaJ; upon interaction with the DnaJ-bound protein, DnaK hydrolyzes its bound ATP, resulting in the formation of a stable complex. GrpE releases ADP from DnaK; ATP binding to DnaK triggers the release of the substrate protein, thus completing the reaction cycle. Several rounds of ATP-dependent interactions between DnaJ, DnaK and GrpE are required for fully efficient folding.</text>
</comment>
<evidence type="ECO:0000313" key="16">
    <source>
        <dbReference type="Proteomes" id="UP000010847"/>
    </source>
</evidence>
<evidence type="ECO:0000256" key="10">
    <source>
        <dbReference type="HAMAP-Rule" id="MF_01151"/>
    </source>
</evidence>
<evidence type="ECO:0000256" key="3">
    <source>
        <dbReference type="ARBA" id="ARBA00011738"/>
    </source>
</evidence>
<keyword evidence="5 10" id="KW-0346">Stress response</keyword>
<dbReference type="SUPFAM" id="SSF51064">
    <property type="entry name" value="Head domain of nucleotide exchange factor GrpE"/>
    <property type="match status" value="1"/>
</dbReference>
<dbReference type="GO" id="GO:0005737">
    <property type="term" value="C:cytoplasm"/>
    <property type="evidence" value="ECO:0007669"/>
    <property type="project" value="UniProtKB-SubCell"/>
</dbReference>
<dbReference type="PANTHER" id="PTHR21237:SF23">
    <property type="entry name" value="GRPE PROTEIN HOMOLOG, MITOCHONDRIAL"/>
    <property type="match status" value="1"/>
</dbReference>
<dbReference type="GO" id="GO:0051087">
    <property type="term" value="F:protein-folding chaperone binding"/>
    <property type="evidence" value="ECO:0007669"/>
    <property type="project" value="InterPro"/>
</dbReference>
<sequence length="208" mass="23939">MAKWGEKTPNLHQENEEEVDLRDKDLTEGNLAEGEVHDGGEEVLEDVPEVSMEEKILTLEAELKQSKEQADDYYARLQRLQAEFDNFRKRSQKEREDTLKYASEQVIVAMLPILDNFERAVASSQSNQDFKSFLQGVEMILKQMKTGLEKEGLAPIEAVGQTFDPKLHDAVLQVDSEEYKENTVVEELQRGYYLKDKVLRPSMVKVSR</sequence>
<dbReference type="Gene3D" id="3.90.20.20">
    <property type="match status" value="1"/>
</dbReference>
<dbReference type="InterPro" id="IPR009012">
    <property type="entry name" value="GrpE_head"/>
</dbReference>
<dbReference type="Proteomes" id="UP000010847">
    <property type="component" value="Chromosome"/>
</dbReference>
<dbReference type="HOGENOM" id="CLU_057217_5_2_9"/>
<dbReference type="KEGG" id="dmt:DESME_13200"/>